<name>A0A1M6GIT1_9FIRM</name>
<reference evidence="1 2" key="1">
    <citation type="submission" date="2016-11" db="EMBL/GenBank/DDBJ databases">
        <authorList>
            <person name="Varghese N."/>
            <person name="Submissions S."/>
        </authorList>
    </citation>
    <scope>NUCLEOTIDE SEQUENCE [LARGE SCALE GENOMIC DNA]</scope>
    <source>
        <strain evidence="1 2">DSM 15287</strain>
    </source>
</reference>
<organism evidence="1 2">
    <name type="scientific">Propionispora hippei DSM 15287</name>
    <dbReference type="NCBI Taxonomy" id="1123003"/>
    <lineage>
        <taxon>Bacteria</taxon>
        <taxon>Bacillati</taxon>
        <taxon>Bacillota</taxon>
        <taxon>Negativicutes</taxon>
        <taxon>Selenomonadales</taxon>
        <taxon>Sporomusaceae</taxon>
        <taxon>Propionispora</taxon>
    </lineage>
</organism>
<dbReference type="RefSeq" id="WP_149734498.1">
    <property type="nucleotide sequence ID" value="NZ_FQZD01000012.1"/>
</dbReference>
<accession>A0A1M6GIT1</accession>
<protein>
    <submittedName>
        <fullName evidence="1">Uncharacterized protein</fullName>
    </submittedName>
</protein>
<dbReference type="EMBL" id="FQZD01000012">
    <property type="protein sequence ID" value="SHJ09857.1"/>
    <property type="molecule type" value="Genomic_DNA"/>
</dbReference>
<dbReference type="OrthoDB" id="1797272at2"/>
<sequence length="163" mass="19156">MNERIEKIMQDYPQMVMERTCLENQILNFKGITGTEMIESMYFTQPEGERVQASGVSDKTARIAITYKNKMERINCEWREHLEKKHSILAEELIFFESAVLSLSGILPDFISDMVIEGLTWDDLADKYHVSRTMVAKYRKKAIHELEILYAIHDQEMAEYILR</sequence>
<evidence type="ECO:0000313" key="2">
    <source>
        <dbReference type="Proteomes" id="UP000322917"/>
    </source>
</evidence>
<gene>
    <name evidence="1" type="ORF">SAMN02745170_01719</name>
</gene>
<dbReference type="AlphaFoldDB" id="A0A1M6GIT1"/>
<evidence type="ECO:0000313" key="1">
    <source>
        <dbReference type="EMBL" id="SHJ09857.1"/>
    </source>
</evidence>
<proteinExistence type="predicted"/>
<keyword evidence="2" id="KW-1185">Reference proteome</keyword>
<dbReference type="Proteomes" id="UP000322917">
    <property type="component" value="Unassembled WGS sequence"/>
</dbReference>